<evidence type="ECO:0000256" key="1">
    <source>
        <dbReference type="ARBA" id="ARBA00023015"/>
    </source>
</evidence>
<dbReference type="PROSITE" id="PS01124">
    <property type="entry name" value="HTH_ARAC_FAMILY_2"/>
    <property type="match status" value="1"/>
</dbReference>
<dbReference type="RefSeq" id="WP_066082490.1">
    <property type="nucleotide sequence ID" value="NZ_FRDK01000008.1"/>
</dbReference>
<organism evidence="5 6">
    <name type="scientific">Flavobacterium fryxellicola</name>
    <dbReference type="NCBI Taxonomy" id="249352"/>
    <lineage>
        <taxon>Bacteria</taxon>
        <taxon>Pseudomonadati</taxon>
        <taxon>Bacteroidota</taxon>
        <taxon>Flavobacteriia</taxon>
        <taxon>Flavobacteriales</taxon>
        <taxon>Flavobacteriaceae</taxon>
        <taxon>Flavobacterium</taxon>
    </lineage>
</organism>
<evidence type="ECO:0000313" key="5">
    <source>
        <dbReference type="EMBL" id="OAB25659.1"/>
    </source>
</evidence>
<dbReference type="STRING" id="249352.SAMN05444395_10854"/>
<dbReference type="Pfam" id="PF12833">
    <property type="entry name" value="HTH_18"/>
    <property type="match status" value="1"/>
</dbReference>
<dbReference type="GO" id="GO:0003700">
    <property type="term" value="F:DNA-binding transcription factor activity"/>
    <property type="evidence" value="ECO:0007669"/>
    <property type="project" value="InterPro"/>
</dbReference>
<evidence type="ECO:0000256" key="3">
    <source>
        <dbReference type="ARBA" id="ARBA00023163"/>
    </source>
</evidence>
<dbReference type="OrthoDB" id="952277at2"/>
<dbReference type="SMART" id="SM00342">
    <property type="entry name" value="HTH_ARAC"/>
    <property type="match status" value="1"/>
</dbReference>
<dbReference type="EMBL" id="LVJE01000044">
    <property type="protein sequence ID" value="OAB25659.1"/>
    <property type="molecule type" value="Genomic_DNA"/>
</dbReference>
<dbReference type="InterPro" id="IPR018060">
    <property type="entry name" value="HTH_AraC"/>
</dbReference>
<dbReference type="SUPFAM" id="SSF46689">
    <property type="entry name" value="Homeodomain-like"/>
    <property type="match status" value="1"/>
</dbReference>
<protein>
    <submittedName>
        <fullName evidence="5">AraC family transcriptional regulator</fullName>
    </submittedName>
</protein>
<proteinExistence type="predicted"/>
<feature type="domain" description="HTH araC/xylS-type" evidence="4">
    <location>
        <begin position="75"/>
        <end position="174"/>
    </location>
</feature>
<dbReference type="InterPro" id="IPR009057">
    <property type="entry name" value="Homeodomain-like_sf"/>
</dbReference>
<keyword evidence="1" id="KW-0805">Transcription regulation</keyword>
<keyword evidence="2" id="KW-0238">DNA-binding</keyword>
<keyword evidence="6" id="KW-1185">Reference proteome</keyword>
<dbReference type="Proteomes" id="UP000077164">
    <property type="component" value="Unassembled WGS sequence"/>
</dbReference>
<dbReference type="PANTHER" id="PTHR43280">
    <property type="entry name" value="ARAC-FAMILY TRANSCRIPTIONAL REGULATOR"/>
    <property type="match status" value="1"/>
</dbReference>
<sequence length="187" mass="21360">MKVYLKFDYTQLTKKIVEEKLSELGYKYSSIGFGEFNFLEKVPSGKINELTGVFREYGIEIVENQKSVLVQKIKDAIVEMVNNDAPLNIKSSVFIAEKLNLSYAYLSNVFSEVTYTSIENFIIIQKIELAKQLMINTPLNLTEISIQLNYSSVAHLSTQFKHTTGMTPSSFQKIIQKRRALSNKNKP</sequence>
<evidence type="ECO:0000313" key="6">
    <source>
        <dbReference type="Proteomes" id="UP000077164"/>
    </source>
</evidence>
<accession>A0A167UJZ2</accession>
<dbReference type="PANTHER" id="PTHR43280:SF28">
    <property type="entry name" value="HTH-TYPE TRANSCRIPTIONAL ACTIVATOR RHAS"/>
    <property type="match status" value="1"/>
</dbReference>
<name>A0A167UJZ2_9FLAO</name>
<comment type="caution">
    <text evidence="5">The sequence shown here is derived from an EMBL/GenBank/DDBJ whole genome shotgun (WGS) entry which is preliminary data.</text>
</comment>
<dbReference type="Gene3D" id="1.10.10.60">
    <property type="entry name" value="Homeodomain-like"/>
    <property type="match status" value="1"/>
</dbReference>
<dbReference type="GO" id="GO:0043565">
    <property type="term" value="F:sequence-specific DNA binding"/>
    <property type="evidence" value="ECO:0007669"/>
    <property type="project" value="InterPro"/>
</dbReference>
<dbReference type="InterPro" id="IPR018062">
    <property type="entry name" value="HTH_AraC-typ_CS"/>
</dbReference>
<gene>
    <name evidence="5" type="ORF">FBFR_14235</name>
</gene>
<keyword evidence="3" id="KW-0804">Transcription</keyword>
<dbReference type="AlphaFoldDB" id="A0A167UJZ2"/>
<evidence type="ECO:0000259" key="4">
    <source>
        <dbReference type="PROSITE" id="PS01124"/>
    </source>
</evidence>
<evidence type="ECO:0000256" key="2">
    <source>
        <dbReference type="ARBA" id="ARBA00023125"/>
    </source>
</evidence>
<dbReference type="PROSITE" id="PS00041">
    <property type="entry name" value="HTH_ARAC_FAMILY_1"/>
    <property type="match status" value="1"/>
</dbReference>
<reference evidence="5 6" key="1">
    <citation type="submission" date="2016-03" db="EMBL/GenBank/DDBJ databases">
        <title>Draft genome sequence of Flavobacterium fryxellicola DSM 16209.</title>
        <authorList>
            <person name="Shin S.-K."/>
            <person name="Yi H."/>
        </authorList>
    </citation>
    <scope>NUCLEOTIDE SEQUENCE [LARGE SCALE GENOMIC DNA]</scope>
    <source>
        <strain evidence="5 6">DSM 16209</strain>
    </source>
</reference>